<feature type="transmembrane region" description="Helical" evidence="1">
    <location>
        <begin position="75"/>
        <end position="96"/>
    </location>
</feature>
<dbReference type="RefSeq" id="WP_092761569.1">
    <property type="nucleotide sequence ID" value="NZ_FNZQ01000002.1"/>
</dbReference>
<keyword evidence="1" id="KW-1133">Transmembrane helix</keyword>
<keyword evidence="1" id="KW-0812">Transmembrane</keyword>
<feature type="transmembrane region" description="Helical" evidence="1">
    <location>
        <begin position="139"/>
        <end position="161"/>
    </location>
</feature>
<feature type="transmembrane region" description="Helical" evidence="1">
    <location>
        <begin position="168"/>
        <end position="196"/>
    </location>
</feature>
<organism evidence="2 3">
    <name type="scientific">Jannaschia helgolandensis</name>
    <dbReference type="NCBI Taxonomy" id="188906"/>
    <lineage>
        <taxon>Bacteria</taxon>
        <taxon>Pseudomonadati</taxon>
        <taxon>Pseudomonadota</taxon>
        <taxon>Alphaproteobacteria</taxon>
        <taxon>Rhodobacterales</taxon>
        <taxon>Roseobacteraceae</taxon>
        <taxon>Jannaschia</taxon>
    </lineage>
</organism>
<keyword evidence="1" id="KW-0472">Membrane</keyword>
<dbReference type="Proteomes" id="UP000199283">
    <property type="component" value="Unassembled WGS sequence"/>
</dbReference>
<dbReference type="AlphaFoldDB" id="A0A1H7L1H6"/>
<name>A0A1H7L1H6_9RHOB</name>
<sequence>MRHEISGLTGAIGGFLSDPVGALDGMRATTPPVRIAAMALVGTTLLMTIVDYTYGPLAFPHTPQGKRQFGALFGAMRDVITVFAMAGAGLLLGRWFARSRATAAEAIWLMVAYALALLLFELVQMGTWVFALATGIDTYGPFFFIGFSATLLVLVVVVRVLHRLDDWLTALLIAGGAFLVAYFVGPIVSGLIYLSLGGPLP</sequence>
<feature type="transmembrane region" description="Helical" evidence="1">
    <location>
        <begin position="108"/>
        <end position="133"/>
    </location>
</feature>
<protein>
    <submittedName>
        <fullName evidence="2">Uncharacterized protein</fullName>
    </submittedName>
</protein>
<dbReference type="EMBL" id="FNZQ01000002">
    <property type="protein sequence ID" value="SEK92838.1"/>
    <property type="molecule type" value="Genomic_DNA"/>
</dbReference>
<evidence type="ECO:0000256" key="1">
    <source>
        <dbReference type="SAM" id="Phobius"/>
    </source>
</evidence>
<evidence type="ECO:0000313" key="2">
    <source>
        <dbReference type="EMBL" id="SEK92838.1"/>
    </source>
</evidence>
<accession>A0A1H7L1H6</accession>
<feature type="transmembrane region" description="Helical" evidence="1">
    <location>
        <begin position="35"/>
        <end position="55"/>
    </location>
</feature>
<evidence type="ECO:0000313" key="3">
    <source>
        <dbReference type="Proteomes" id="UP000199283"/>
    </source>
</evidence>
<gene>
    <name evidence="2" type="ORF">SAMN04488526_1577</name>
</gene>
<keyword evidence="3" id="KW-1185">Reference proteome</keyword>
<reference evidence="2 3" key="1">
    <citation type="submission" date="2016-10" db="EMBL/GenBank/DDBJ databases">
        <authorList>
            <person name="de Groot N.N."/>
        </authorList>
    </citation>
    <scope>NUCLEOTIDE SEQUENCE [LARGE SCALE GENOMIC DNA]</scope>
    <source>
        <strain evidence="2 3">DSM 14858</strain>
    </source>
</reference>
<proteinExistence type="predicted"/>
<dbReference type="STRING" id="188906.SAMN04488526_1577"/>